<evidence type="ECO:0000313" key="4">
    <source>
        <dbReference type="Proteomes" id="UP000663760"/>
    </source>
</evidence>
<evidence type="ECO:0000313" key="2">
    <source>
        <dbReference type="EMBL" id="CAA2627866.1"/>
    </source>
</evidence>
<sequence length="139" mass="15385">MPGREKAAVLYITSLGGVRKTFEDCNSMRLLLESLGMRFYERDVSRHLAYREELRRALGGPARPRRRRLGAAAAAPRGTAHLRQRRRRPCGGCGGFRFSVCPRCGGGGGRRWRCRRGGRCTGCNGNGLVVCGLCSWPCE</sequence>
<keyword evidence="4" id="KW-1185">Reference proteome</keyword>
<dbReference type="Gene3D" id="3.40.30.10">
    <property type="entry name" value="Glutaredoxin"/>
    <property type="match status" value="1"/>
</dbReference>
<dbReference type="EMBL" id="LR743597">
    <property type="protein sequence ID" value="CAA2627866.1"/>
    <property type="molecule type" value="Genomic_DNA"/>
</dbReference>
<dbReference type="AlphaFoldDB" id="A0A7I8L1Q9"/>
<dbReference type="PANTHER" id="PTHR45669:SF14">
    <property type="entry name" value="EMB|CAB81925.1-RELATED"/>
    <property type="match status" value="1"/>
</dbReference>
<evidence type="ECO:0000259" key="1">
    <source>
        <dbReference type="Pfam" id="PF00462"/>
    </source>
</evidence>
<organism evidence="3 4">
    <name type="scientific">Spirodela intermedia</name>
    <name type="common">Intermediate duckweed</name>
    <dbReference type="NCBI Taxonomy" id="51605"/>
    <lineage>
        <taxon>Eukaryota</taxon>
        <taxon>Viridiplantae</taxon>
        <taxon>Streptophyta</taxon>
        <taxon>Embryophyta</taxon>
        <taxon>Tracheophyta</taxon>
        <taxon>Spermatophyta</taxon>
        <taxon>Magnoliopsida</taxon>
        <taxon>Liliopsida</taxon>
        <taxon>Araceae</taxon>
        <taxon>Lemnoideae</taxon>
        <taxon>Spirodela</taxon>
    </lineage>
</organism>
<dbReference type="SUPFAM" id="SSF52833">
    <property type="entry name" value="Thioredoxin-like"/>
    <property type="match status" value="1"/>
</dbReference>
<protein>
    <recommendedName>
        <fullName evidence="1">Glutaredoxin domain-containing protein</fullName>
    </recommendedName>
</protein>
<dbReference type="InterPro" id="IPR002109">
    <property type="entry name" value="Glutaredoxin"/>
</dbReference>
<feature type="domain" description="Glutaredoxin" evidence="1">
    <location>
        <begin position="11"/>
        <end position="64"/>
    </location>
</feature>
<dbReference type="InterPro" id="IPR036249">
    <property type="entry name" value="Thioredoxin-like_sf"/>
</dbReference>
<evidence type="ECO:0000313" key="3">
    <source>
        <dbReference type="EMBL" id="CAA7403941.1"/>
    </source>
</evidence>
<accession>A0A7I8L1Q9</accession>
<gene>
    <name evidence="2" type="ORF">SI7747_10013515</name>
    <name evidence="3" type="ORF">SI8410_10014619</name>
</gene>
<dbReference type="PANTHER" id="PTHR45669">
    <property type="entry name" value="GLUTAREDOXIN DOMAIN-CONTAINING CYSTEINE-RICH PROTEIN CG12206-RELATED"/>
    <property type="match status" value="1"/>
</dbReference>
<name>A0A7I8L1Q9_SPIIN</name>
<proteinExistence type="predicted"/>
<reference evidence="3" key="1">
    <citation type="submission" date="2020-02" db="EMBL/GenBank/DDBJ databases">
        <authorList>
            <person name="Scholz U."/>
            <person name="Mascher M."/>
            <person name="Fiebig A."/>
        </authorList>
    </citation>
    <scope>NUCLEOTIDE SEQUENCE</scope>
</reference>
<dbReference type="OrthoDB" id="423313at2759"/>
<dbReference type="Pfam" id="PF00462">
    <property type="entry name" value="Glutaredoxin"/>
    <property type="match status" value="1"/>
</dbReference>
<dbReference type="EMBL" id="LR746273">
    <property type="protein sequence ID" value="CAA7403941.1"/>
    <property type="molecule type" value="Genomic_DNA"/>
</dbReference>
<dbReference type="Proteomes" id="UP000663760">
    <property type="component" value="Chromosome 10"/>
</dbReference>